<organism evidence="2 3">
    <name type="scientific">Microcystis wesenbergii Mw_MB_S_20031200_S109D</name>
    <dbReference type="NCBI Taxonomy" id="2486241"/>
    <lineage>
        <taxon>Bacteria</taxon>
        <taxon>Bacillati</taxon>
        <taxon>Cyanobacteriota</taxon>
        <taxon>Cyanophyceae</taxon>
        <taxon>Oscillatoriophycideae</taxon>
        <taxon>Chroococcales</taxon>
        <taxon>Microcystaceae</taxon>
        <taxon>Microcystis</taxon>
    </lineage>
</organism>
<protein>
    <submittedName>
        <fullName evidence="2">Helix-turn-helix domain-containing protein</fullName>
    </submittedName>
</protein>
<dbReference type="EMBL" id="SFAP01000136">
    <property type="protein sequence ID" value="TRV23979.1"/>
    <property type="molecule type" value="Genomic_DNA"/>
</dbReference>
<dbReference type="Proteomes" id="UP000318616">
    <property type="component" value="Unassembled WGS sequence"/>
</dbReference>
<proteinExistence type="predicted"/>
<feature type="compositionally biased region" description="Basic and acidic residues" evidence="1">
    <location>
        <begin position="11"/>
        <end position="22"/>
    </location>
</feature>
<evidence type="ECO:0000313" key="2">
    <source>
        <dbReference type="EMBL" id="TRV23979.1"/>
    </source>
</evidence>
<sequence>MPKKAYLSEHLSSEKPKDKYRTSQDSVATRRWHWLGKISSGWTIKKATVAVGLDYQYSFKILKISNQLGEEGVKNIKKKSQEHPRGKEPLLKEKQFQKLKLNKFREIYGNFAG</sequence>
<evidence type="ECO:0000313" key="3">
    <source>
        <dbReference type="Proteomes" id="UP000318616"/>
    </source>
</evidence>
<dbReference type="AlphaFoldDB" id="A0A552LUT3"/>
<evidence type="ECO:0000256" key="1">
    <source>
        <dbReference type="SAM" id="MobiDB-lite"/>
    </source>
</evidence>
<reference evidence="2 3" key="1">
    <citation type="submission" date="2019-01" db="EMBL/GenBank/DDBJ databases">
        <title>Coherence of Microcystis species and biogeography revealed through population genomics.</title>
        <authorList>
            <person name="Perez-Carrascal O.M."/>
            <person name="Terrat Y."/>
            <person name="Giani A."/>
            <person name="Fortin N."/>
            <person name="Tromas N."/>
            <person name="Shapiro B.J."/>
        </authorList>
    </citation>
    <scope>NUCLEOTIDE SEQUENCE [LARGE SCALE GENOMIC DNA]</scope>
    <source>
        <strain evidence="2">Mw_MB_S_20031200_S109D</strain>
    </source>
</reference>
<gene>
    <name evidence="2" type="ORF">EWV88_10355</name>
</gene>
<accession>A0A552LUT3</accession>
<name>A0A552LUT3_9CHRO</name>
<feature type="region of interest" description="Disordered" evidence="1">
    <location>
        <begin position="1"/>
        <end position="22"/>
    </location>
</feature>
<comment type="caution">
    <text evidence="2">The sequence shown here is derived from an EMBL/GenBank/DDBJ whole genome shotgun (WGS) entry which is preliminary data.</text>
</comment>